<evidence type="ECO:0000259" key="1">
    <source>
        <dbReference type="SMART" id="SM00778"/>
    </source>
</evidence>
<dbReference type="Pfam" id="PF13362">
    <property type="entry name" value="Toprim_3"/>
    <property type="match status" value="1"/>
</dbReference>
<dbReference type="AlphaFoldDB" id="A0A930FXY4"/>
<comment type="caution">
    <text evidence="2">The sequence shown here is derived from an EMBL/GenBank/DDBJ whole genome shotgun (WGS) entry which is preliminary data.</text>
</comment>
<protein>
    <submittedName>
        <fullName evidence="2">Toprim domain-containing protein</fullName>
    </submittedName>
</protein>
<dbReference type="GO" id="GO:0004386">
    <property type="term" value="F:helicase activity"/>
    <property type="evidence" value="ECO:0007669"/>
    <property type="project" value="InterPro"/>
</dbReference>
<dbReference type="Pfam" id="PF23639">
    <property type="entry name" value="DUF7146"/>
    <property type="match status" value="1"/>
</dbReference>
<dbReference type="InterPro" id="IPR013237">
    <property type="entry name" value="Phage_T7_Gp4_N"/>
</dbReference>
<evidence type="ECO:0000313" key="2">
    <source>
        <dbReference type="EMBL" id="MBF1163724.1"/>
    </source>
</evidence>
<proteinExistence type="predicted"/>
<dbReference type="Proteomes" id="UP000718593">
    <property type="component" value="Unassembled WGS sequence"/>
</dbReference>
<evidence type="ECO:0000313" key="3">
    <source>
        <dbReference type="Proteomes" id="UP000718593"/>
    </source>
</evidence>
<dbReference type="SUPFAM" id="SSF57783">
    <property type="entry name" value="Zinc beta-ribbon"/>
    <property type="match status" value="1"/>
</dbReference>
<sequence>MTKEELDDLKKEVLRMAHGRWGGILGALAPQLQAALDRVGRHVPCPVHGGKDGFRVFKDVDETGGSVCNTCGINSDGIATLIWANGWRYSTTLQSVADYLRIGARPARPARRVTKPAPAAGEDDEKLRQSLNRVWNESAPISNRDAEPARLYLARRGISISPPEALRFHPALAYYDGEKRIGEFPAIVGLVSGAQGDPVTIHRTYLTSDGKKAPVESPKKLMAYPKERKIVGGAIRLTDAHSQVMVVAEGLETSLAVMEGTGLPVWCAINALLLANFVPPGSVTRVLVFADKDRPTDQHPRGHGQEAAKQLVQRLWGMGIQASAIVPAGEIRPGQKSLDWLDILNRDGKAGFPTLKSIDGHVMRCAA</sequence>
<dbReference type="InterPro" id="IPR006171">
    <property type="entry name" value="TOPRIM_dom"/>
</dbReference>
<dbReference type="SMART" id="SM00778">
    <property type="entry name" value="Prim_Zn_Ribbon"/>
    <property type="match status" value="1"/>
</dbReference>
<dbReference type="InterPro" id="IPR055570">
    <property type="entry name" value="DUF7146"/>
</dbReference>
<gene>
    <name evidence="2" type="ORF">HXL68_01660</name>
</gene>
<dbReference type="Pfam" id="PF08273">
    <property type="entry name" value="Zn_Ribbon_Prim"/>
    <property type="match status" value="1"/>
</dbReference>
<reference evidence="2" key="1">
    <citation type="submission" date="2020-04" db="EMBL/GenBank/DDBJ databases">
        <title>Deep metagenomics examines the oral microbiome during advanced dental caries in children, revealing novel taxa and co-occurrences with host molecules.</title>
        <authorList>
            <person name="Baker J.L."/>
            <person name="Morton J.T."/>
            <person name="Dinis M."/>
            <person name="Alvarez R."/>
            <person name="Tran N.C."/>
            <person name="Knight R."/>
            <person name="Edlund A."/>
        </authorList>
    </citation>
    <scope>NUCLEOTIDE SEQUENCE</scope>
    <source>
        <strain evidence="2">JCVI_32_bin.24</strain>
    </source>
</reference>
<organism evidence="2 3">
    <name type="scientific">Dechloromonas agitata</name>
    <dbReference type="NCBI Taxonomy" id="73030"/>
    <lineage>
        <taxon>Bacteria</taxon>
        <taxon>Pseudomonadati</taxon>
        <taxon>Pseudomonadota</taxon>
        <taxon>Betaproteobacteria</taxon>
        <taxon>Rhodocyclales</taxon>
        <taxon>Azonexaceae</taxon>
        <taxon>Dechloromonas</taxon>
    </lineage>
</organism>
<dbReference type="EMBL" id="JABZMI010000012">
    <property type="protein sequence ID" value="MBF1163724.1"/>
    <property type="molecule type" value="Genomic_DNA"/>
</dbReference>
<feature type="domain" description="DNA primase/helicase Gp4 N-terminal Bacteriophage T7-like" evidence="1">
    <location>
        <begin position="40"/>
        <end position="78"/>
    </location>
</feature>
<name>A0A930FXY4_9RHOO</name>
<accession>A0A930FXY4</accession>
<dbReference type="GO" id="GO:0008270">
    <property type="term" value="F:zinc ion binding"/>
    <property type="evidence" value="ECO:0007669"/>
    <property type="project" value="InterPro"/>
</dbReference>